<dbReference type="AlphaFoldDB" id="D8U3L5"/>
<dbReference type="PROSITE" id="PS51032">
    <property type="entry name" value="AP2_ERF"/>
    <property type="match status" value="2"/>
</dbReference>
<evidence type="ECO:0000256" key="3">
    <source>
        <dbReference type="ARBA" id="ARBA00023125"/>
    </source>
</evidence>
<dbReference type="Gene3D" id="3.30.730.10">
    <property type="entry name" value="AP2/ERF domain"/>
    <property type="match status" value="2"/>
</dbReference>
<dbReference type="GO" id="GO:0003677">
    <property type="term" value="F:DNA binding"/>
    <property type="evidence" value="ECO:0007669"/>
    <property type="project" value="UniProtKB-KW"/>
</dbReference>
<organism evidence="9">
    <name type="scientific">Volvox carteri f. nagariensis</name>
    <dbReference type="NCBI Taxonomy" id="3068"/>
    <lineage>
        <taxon>Eukaryota</taxon>
        <taxon>Viridiplantae</taxon>
        <taxon>Chlorophyta</taxon>
        <taxon>core chlorophytes</taxon>
        <taxon>Chlorophyceae</taxon>
        <taxon>CS clade</taxon>
        <taxon>Chlamydomonadales</taxon>
        <taxon>Volvocaceae</taxon>
        <taxon>Volvox</taxon>
    </lineage>
</organism>
<protein>
    <recommendedName>
        <fullName evidence="7">AP2/ERF domain-containing protein</fullName>
    </recommendedName>
</protein>
<evidence type="ECO:0000256" key="6">
    <source>
        <dbReference type="SAM" id="MobiDB-lite"/>
    </source>
</evidence>
<dbReference type="Proteomes" id="UP000001058">
    <property type="component" value="Unassembled WGS sequence"/>
</dbReference>
<feature type="domain" description="AP2/ERF" evidence="7">
    <location>
        <begin position="319"/>
        <end position="385"/>
    </location>
</feature>
<evidence type="ECO:0000256" key="4">
    <source>
        <dbReference type="ARBA" id="ARBA00023163"/>
    </source>
</evidence>
<dbReference type="InterPro" id="IPR001471">
    <property type="entry name" value="AP2/ERF_dom"/>
</dbReference>
<accession>D8U3L5</accession>
<evidence type="ECO:0000256" key="1">
    <source>
        <dbReference type="ARBA" id="ARBA00004123"/>
    </source>
</evidence>
<dbReference type="KEGG" id="vcn:VOLCADRAFT_93984"/>
<reference evidence="8 9" key="1">
    <citation type="journal article" date="2010" name="Science">
        <title>Genomic analysis of organismal complexity in the multicellular green alga Volvox carteri.</title>
        <authorList>
            <person name="Prochnik S.E."/>
            <person name="Umen J."/>
            <person name="Nedelcu A.M."/>
            <person name="Hallmann A."/>
            <person name="Miller S.M."/>
            <person name="Nishii I."/>
            <person name="Ferris P."/>
            <person name="Kuo A."/>
            <person name="Mitros T."/>
            <person name="Fritz-Laylin L.K."/>
            <person name="Hellsten U."/>
            <person name="Chapman J."/>
            <person name="Simakov O."/>
            <person name="Rensing S.A."/>
            <person name="Terry A."/>
            <person name="Pangilinan J."/>
            <person name="Kapitonov V."/>
            <person name="Jurka J."/>
            <person name="Salamov A."/>
            <person name="Shapiro H."/>
            <person name="Schmutz J."/>
            <person name="Grimwood J."/>
            <person name="Lindquist E."/>
            <person name="Lucas S."/>
            <person name="Grigoriev I.V."/>
            <person name="Schmitt R."/>
            <person name="Kirk D."/>
            <person name="Rokhsar D.S."/>
        </authorList>
    </citation>
    <scope>NUCLEOTIDE SEQUENCE [LARGE SCALE GENOMIC DNA]</scope>
    <source>
        <strain evidence="9">f. Nagariensis / Eve</strain>
    </source>
</reference>
<dbReference type="EMBL" id="GL378356">
    <property type="protein sequence ID" value="EFJ45551.1"/>
    <property type="molecule type" value="Genomic_DNA"/>
</dbReference>
<dbReference type="InParanoid" id="D8U3L5"/>
<dbReference type="RefSeq" id="XP_002953241.1">
    <property type="nucleotide sequence ID" value="XM_002953195.1"/>
</dbReference>
<keyword evidence="5" id="KW-0539">Nucleus</keyword>
<keyword evidence="3" id="KW-0238">DNA-binding</keyword>
<keyword evidence="2" id="KW-0805">Transcription regulation</keyword>
<dbReference type="GO" id="GO:0003700">
    <property type="term" value="F:DNA-binding transcription factor activity"/>
    <property type="evidence" value="ECO:0007669"/>
    <property type="project" value="InterPro"/>
</dbReference>
<dbReference type="PANTHER" id="PTHR32467:SF90">
    <property type="entry name" value="AP2-LIKE ETHYLENE-RESPONSIVE TRANSCRIPTION FACTOR AIL1"/>
    <property type="match status" value="1"/>
</dbReference>
<evidence type="ECO:0000313" key="8">
    <source>
        <dbReference type="EMBL" id="EFJ45551.1"/>
    </source>
</evidence>
<feature type="region of interest" description="Disordered" evidence="6">
    <location>
        <begin position="179"/>
        <end position="207"/>
    </location>
</feature>
<dbReference type="STRING" id="3068.D8U3L5"/>
<feature type="region of interest" description="Disordered" evidence="6">
    <location>
        <begin position="1"/>
        <end position="21"/>
    </location>
</feature>
<keyword evidence="9" id="KW-1185">Reference proteome</keyword>
<dbReference type="SMART" id="SM00380">
    <property type="entry name" value="AP2"/>
    <property type="match status" value="2"/>
</dbReference>
<feature type="domain" description="AP2/ERF" evidence="7">
    <location>
        <begin position="231"/>
        <end position="292"/>
    </location>
</feature>
<dbReference type="SUPFAM" id="SSF54171">
    <property type="entry name" value="DNA-binding domain"/>
    <property type="match status" value="1"/>
</dbReference>
<evidence type="ECO:0000256" key="2">
    <source>
        <dbReference type="ARBA" id="ARBA00023015"/>
    </source>
</evidence>
<evidence type="ECO:0000313" key="9">
    <source>
        <dbReference type="Proteomes" id="UP000001058"/>
    </source>
</evidence>
<dbReference type="OrthoDB" id="207175at2759"/>
<evidence type="ECO:0000256" key="5">
    <source>
        <dbReference type="ARBA" id="ARBA00023242"/>
    </source>
</evidence>
<name>D8U3L5_VOLCA</name>
<comment type="subcellular location">
    <subcellularLocation>
        <location evidence="1">Nucleus</location>
    </subcellularLocation>
</comment>
<proteinExistence type="predicted"/>
<dbReference type="GO" id="GO:0005634">
    <property type="term" value="C:nucleus"/>
    <property type="evidence" value="ECO:0007669"/>
    <property type="project" value="UniProtKB-SubCell"/>
</dbReference>
<dbReference type="FunCoup" id="D8U3L5">
    <property type="interactions" value="20"/>
</dbReference>
<dbReference type="InterPro" id="IPR036955">
    <property type="entry name" value="AP2/ERF_dom_sf"/>
</dbReference>
<dbReference type="InterPro" id="IPR016177">
    <property type="entry name" value="DNA-bd_dom_sf"/>
</dbReference>
<gene>
    <name evidence="8" type="ORF">VOLCADRAFT_93984</name>
</gene>
<dbReference type="PANTHER" id="PTHR32467">
    <property type="entry name" value="AP2-LIKE ETHYLENE-RESPONSIVE TRANSCRIPTION FACTOR"/>
    <property type="match status" value="1"/>
</dbReference>
<sequence>MLHTDLQPPRCRTSGPRPDPLRMETRARERLAASSGPNRELQPHGRTVVALMIVELPQGYVSALPGEDVQCEAAPAPGVRQNYRQYNANATKTVKAILGPQNMAMDKVATPSPAPGMRGLQAPGLLLLAQEAEAVQVIEVADTEQAARIEKAAVAAQPAEGAKAAAGAPYRALSRSNSATVASLDDSSQRHRTPSVSNRLAAEEEMDCHGGRDAVADRGEAAADGELQLSQLHSVTKDAASGRQEWLANVYVEQLGGIVDLGSFDNAVHAAEAYDIMMLRFQGIEGVQTNFPLKRYERLLPYLGKVWLQDLAAALKSRCRQDVQPGRTPVYVGVTHCSGAWQARLQLSERCRLDLGVFLSKRVAVAAYDKALVRVLGPTAATNFPIVEYLQELAEYRTYQQVCVYVLSYSSLLLQLYRFVRDNIVRTDRCK</sequence>
<evidence type="ECO:0000259" key="7">
    <source>
        <dbReference type="PROSITE" id="PS51032"/>
    </source>
</evidence>
<keyword evidence="4" id="KW-0804">Transcription</keyword>
<dbReference type="GeneID" id="9622338"/>